<accession>A0A1L7XTN1</accession>
<dbReference type="OrthoDB" id="66095at2759"/>
<dbReference type="STRING" id="576137.A0A1L7XTN1"/>
<protein>
    <submittedName>
        <fullName evidence="2">Uncharacterized protein</fullName>
    </submittedName>
</protein>
<gene>
    <name evidence="2" type="ORF">PAC_18293</name>
</gene>
<dbReference type="EMBL" id="FJOG01000054">
    <property type="protein sequence ID" value="CZR68394.1"/>
    <property type="molecule type" value="Genomic_DNA"/>
</dbReference>
<feature type="compositionally biased region" description="Basic and acidic residues" evidence="1">
    <location>
        <begin position="32"/>
        <end position="45"/>
    </location>
</feature>
<evidence type="ECO:0000256" key="1">
    <source>
        <dbReference type="SAM" id="MobiDB-lite"/>
    </source>
</evidence>
<sequence>MDTPVRLGRYLFTTLNGAIFGGTTPPAEIPNFEDREPSTSRVHTEAPGEFEPFLTDVLEVKNDLFKGLKLPMEIVDAIVDFAEYWPHTTTVRRSGELSISAGRGREEERLILRSYPLGYLPNPLDTTECRMLDEYSYPTIKPQPWKTIKEVEGEATEEIRNKWLLSSQLKGDHPCRKIVFTIKSHDQGWGGEPQNKGTYKGSYTWFDVGKEELVAFREGQEPATLPKDPIHTLEVPVEECDSPTITCAFHTIIPRTESYQTSSDDVDIEYHFHHPLEPDTTCLQKNLTAVKQMQTHKIVWSCDDNVDPDSVDGKELDNEGRGRETATGEFVRGMRIGDVVTVWGKARFAAWVNFIEEVKIDVYWAV</sequence>
<dbReference type="AlphaFoldDB" id="A0A1L7XTN1"/>
<organism evidence="2 3">
    <name type="scientific">Phialocephala subalpina</name>
    <dbReference type="NCBI Taxonomy" id="576137"/>
    <lineage>
        <taxon>Eukaryota</taxon>
        <taxon>Fungi</taxon>
        <taxon>Dikarya</taxon>
        <taxon>Ascomycota</taxon>
        <taxon>Pezizomycotina</taxon>
        <taxon>Leotiomycetes</taxon>
        <taxon>Helotiales</taxon>
        <taxon>Mollisiaceae</taxon>
        <taxon>Phialocephala</taxon>
        <taxon>Phialocephala fortinii species complex</taxon>
    </lineage>
</organism>
<keyword evidence="3" id="KW-1185">Reference proteome</keyword>
<evidence type="ECO:0000313" key="2">
    <source>
        <dbReference type="EMBL" id="CZR68394.1"/>
    </source>
</evidence>
<name>A0A1L7XTN1_9HELO</name>
<evidence type="ECO:0000313" key="3">
    <source>
        <dbReference type="Proteomes" id="UP000184330"/>
    </source>
</evidence>
<proteinExistence type="predicted"/>
<reference evidence="2 3" key="1">
    <citation type="submission" date="2016-03" db="EMBL/GenBank/DDBJ databases">
        <authorList>
            <person name="Ploux O."/>
        </authorList>
    </citation>
    <scope>NUCLEOTIDE SEQUENCE [LARGE SCALE GENOMIC DNA]</scope>
    <source>
        <strain evidence="2 3">UAMH 11012</strain>
    </source>
</reference>
<dbReference type="Proteomes" id="UP000184330">
    <property type="component" value="Unassembled WGS sequence"/>
</dbReference>
<feature type="region of interest" description="Disordered" evidence="1">
    <location>
        <begin position="24"/>
        <end position="45"/>
    </location>
</feature>